<protein>
    <submittedName>
        <fullName evidence="2">Extracellular solute-binding protein</fullName>
    </submittedName>
</protein>
<dbReference type="GO" id="GO:0015888">
    <property type="term" value="P:thiamine transport"/>
    <property type="evidence" value="ECO:0007669"/>
    <property type="project" value="TreeGrafter"/>
</dbReference>
<dbReference type="PANTHER" id="PTHR30006:SF2">
    <property type="entry name" value="ABC TRANSPORTER SUBSTRATE-BINDING PROTEIN"/>
    <property type="match status" value="1"/>
</dbReference>
<evidence type="ECO:0000313" key="3">
    <source>
        <dbReference type="Proteomes" id="UP000271705"/>
    </source>
</evidence>
<dbReference type="SUPFAM" id="SSF53850">
    <property type="entry name" value="Periplasmic binding protein-like II"/>
    <property type="match status" value="1"/>
</dbReference>
<sequence>MFSVFFVSQMRHTRSESVPGARRLKELAPLVQTYEPKPDQYTLIINGTAGIAVSWNARSQLYSDLSKGKLKVVLPKEGTVFQINTINLVKGSKNSEAAQLFINYALSPVAQKAFTERMFYAPVNKKALIGTQAILRTAAAPKYREKVVPVDVP</sequence>
<dbReference type="AlphaFoldDB" id="A0A431U9N3"/>
<dbReference type="InterPro" id="IPR006059">
    <property type="entry name" value="SBP"/>
</dbReference>
<dbReference type="GO" id="GO:0030288">
    <property type="term" value="C:outer membrane-bounded periplasmic space"/>
    <property type="evidence" value="ECO:0007669"/>
    <property type="project" value="TreeGrafter"/>
</dbReference>
<dbReference type="Proteomes" id="UP000271705">
    <property type="component" value="Unassembled WGS sequence"/>
</dbReference>
<dbReference type="EMBL" id="RXLZ01000167">
    <property type="protein sequence ID" value="RTQ80486.1"/>
    <property type="molecule type" value="Genomic_DNA"/>
</dbReference>
<organism evidence="2 3">
    <name type="scientific">Stenotrophomonas maltophilia</name>
    <name type="common">Pseudomonas maltophilia</name>
    <name type="synonym">Xanthomonas maltophilia</name>
    <dbReference type="NCBI Taxonomy" id="40324"/>
    <lineage>
        <taxon>Bacteria</taxon>
        <taxon>Pseudomonadati</taxon>
        <taxon>Pseudomonadota</taxon>
        <taxon>Gammaproteobacteria</taxon>
        <taxon>Lysobacterales</taxon>
        <taxon>Lysobacteraceae</taxon>
        <taxon>Stenotrophomonas</taxon>
        <taxon>Stenotrophomonas maltophilia group</taxon>
    </lineage>
</organism>
<dbReference type="Gene3D" id="3.40.190.10">
    <property type="entry name" value="Periplasmic binding protein-like II"/>
    <property type="match status" value="2"/>
</dbReference>
<proteinExistence type="predicted"/>
<dbReference type="PANTHER" id="PTHR30006">
    <property type="entry name" value="THIAMINE-BINDING PERIPLASMIC PROTEIN-RELATED"/>
    <property type="match status" value="1"/>
</dbReference>
<comment type="caution">
    <text evidence="2">The sequence shown here is derived from an EMBL/GenBank/DDBJ whole genome shotgun (WGS) entry which is preliminary data.</text>
</comment>
<accession>A0A431U9N3</accession>
<reference evidence="2 3" key="1">
    <citation type="submission" date="2018-12" db="EMBL/GenBank/DDBJ databases">
        <authorList>
            <person name="Kartti S."/>
            <person name="Manni A."/>
            <person name="Chemao El Fihri M.W."/>
            <person name="Laamarti M."/>
            <person name="Temsamani L."/>
            <person name="El Jamali J.E."/>
            <person name="Ouadghiri M."/>
            <person name="Ibrahimi A."/>
            <person name="Filati-Maltouf A."/>
        </authorList>
    </citation>
    <scope>NUCLEOTIDE SEQUENCE [LARGE SCALE GENOMIC DNA]</scope>
    <source>
        <strain evidence="2 3">MDMC339</strain>
    </source>
</reference>
<gene>
    <name evidence="2" type="ORF">EKL94_22240</name>
</gene>
<evidence type="ECO:0000313" key="2">
    <source>
        <dbReference type="EMBL" id="RTQ80486.1"/>
    </source>
</evidence>
<dbReference type="Pfam" id="PF13416">
    <property type="entry name" value="SBP_bac_8"/>
    <property type="match status" value="1"/>
</dbReference>
<name>A0A431U9N3_STEMA</name>
<keyword evidence="1" id="KW-0732">Signal</keyword>
<dbReference type="GO" id="GO:0030976">
    <property type="term" value="F:thiamine pyrophosphate binding"/>
    <property type="evidence" value="ECO:0007669"/>
    <property type="project" value="TreeGrafter"/>
</dbReference>
<dbReference type="GO" id="GO:0030975">
    <property type="term" value="F:thiamine binding"/>
    <property type="evidence" value="ECO:0007669"/>
    <property type="project" value="TreeGrafter"/>
</dbReference>
<evidence type="ECO:0000256" key="1">
    <source>
        <dbReference type="ARBA" id="ARBA00022729"/>
    </source>
</evidence>